<organism evidence="2 3">
    <name type="scientific">Mycena metata</name>
    <dbReference type="NCBI Taxonomy" id="1033252"/>
    <lineage>
        <taxon>Eukaryota</taxon>
        <taxon>Fungi</taxon>
        <taxon>Dikarya</taxon>
        <taxon>Basidiomycota</taxon>
        <taxon>Agaricomycotina</taxon>
        <taxon>Agaricomycetes</taxon>
        <taxon>Agaricomycetidae</taxon>
        <taxon>Agaricales</taxon>
        <taxon>Marasmiineae</taxon>
        <taxon>Mycenaceae</taxon>
        <taxon>Mycena</taxon>
    </lineage>
</organism>
<dbReference type="InterPro" id="IPR040521">
    <property type="entry name" value="KDZ"/>
</dbReference>
<dbReference type="PANTHER" id="PTHR33096:SF1">
    <property type="entry name" value="CXC1-LIKE CYSTEINE CLUSTER ASSOCIATED WITH KDZ TRANSPOSASES DOMAIN-CONTAINING PROTEIN"/>
    <property type="match status" value="1"/>
</dbReference>
<dbReference type="EMBL" id="JARKIB010000043">
    <property type="protein sequence ID" value="KAJ7757892.1"/>
    <property type="molecule type" value="Genomic_DNA"/>
</dbReference>
<feature type="region of interest" description="Disordered" evidence="1">
    <location>
        <begin position="964"/>
        <end position="995"/>
    </location>
</feature>
<evidence type="ECO:0008006" key="4">
    <source>
        <dbReference type="Google" id="ProtNLM"/>
    </source>
</evidence>
<sequence length="1013" mass="113261">MTRTAGKVKGRDTSAHSLNIASGSTGYGRPGARPRIRLNKNQAIRLSDAEHAAEKERRLVASRRERRALEELRLPAAGMDLDDRIDDYEEAILRGDAQMDISAAGEVPLGDLLHPNELSEMYAAYLSKHGSRVRKRNRRGRGKLIVDGFEAQIQDIADAWEAWELFAEENGPNAKFMAPEGATVQSEMSVYVIDIFATEGRWASVPFFAGDSTIAPSLVRQGLFPCTPYFATVVFTARTLNAFHSLRMRCPRLGKQAFLRSISDMHGVAPQPYLQTQFSAAYDLSLRVKDVVRLRVAQLLGRDGPNWRLENACAACLYKVEGEAALDPPFFLTMDGNNSLKRVERREGYTTADGVKVSGESVEAIDDQAAPRDYYIPAAEVDRFAKGGGEELLKGFLPDPKWAEEKDGCGDGWHNMKEHITQKARGVYGETGLFGAFCRHSVCLLICDMIRSGELAKYGLAATFHLLSVLGKYRLGYDIGCKFEQWVYTHPLTALAALEHGFEAVVGAFHGTGHKRLCQVRKMPIYTTGSGLEAFENMESVFSKSNALAGTTRHASRFHRQRDIVEYFAHADNFDALAGITSLMDSKYRHALQVLARADQLLEAMDGLGLDRADKSVFSTWLDAERAALEKLPTDPPEETLQMEYYRKLVDLGVSQDNADQVLAVRILASPPMGSPEYDEFNKRTRKEEAERRRVLDRHERCITVVEDLERRLDIGAGERWTPGSEEWVAVATLTREYQYRKSLDQLQGLIVSRLLELSKANMVETAYKMRKHIAKAIQARSKSLKTALARYNAAAENLGDRPVLTWEEILEMGRLEDFDLLRLAREDIRDAAWAQPGARPTLDLYFKLLRAEEERVRLNVEIKRWVTWMKEERDFLQYHECRLKEEGQVARALQVHKYRMQQGRFYGLHQDRLLKLSRLPGFTGSIEPGVGLCRIRRAVLEHGDAAPATEEPVAGVEAALAASAAAENETGGDDGGAQDVDDPSDDEADTDAGFEAVLNVAEDRHGVEEGGQ</sequence>
<feature type="compositionally biased region" description="Acidic residues" evidence="1">
    <location>
        <begin position="980"/>
        <end position="993"/>
    </location>
</feature>
<evidence type="ECO:0000256" key="1">
    <source>
        <dbReference type="SAM" id="MobiDB-lite"/>
    </source>
</evidence>
<dbReference type="Proteomes" id="UP001215598">
    <property type="component" value="Unassembled WGS sequence"/>
</dbReference>
<dbReference type="Pfam" id="PF18758">
    <property type="entry name" value="KDZ"/>
    <property type="match status" value="1"/>
</dbReference>
<feature type="region of interest" description="Disordered" evidence="1">
    <location>
        <begin position="1"/>
        <end position="34"/>
    </location>
</feature>
<evidence type="ECO:0000313" key="3">
    <source>
        <dbReference type="Proteomes" id="UP001215598"/>
    </source>
</evidence>
<proteinExistence type="predicted"/>
<comment type="caution">
    <text evidence="2">The sequence shown here is derived from an EMBL/GenBank/DDBJ whole genome shotgun (WGS) entry which is preliminary data.</text>
</comment>
<protein>
    <recommendedName>
        <fullName evidence="4">CxC1-like cysteine cluster associated with KDZ transposases domain-containing protein</fullName>
    </recommendedName>
</protein>
<keyword evidence="3" id="KW-1185">Reference proteome</keyword>
<dbReference type="AlphaFoldDB" id="A0AAD7J600"/>
<accession>A0AAD7J600</accession>
<reference evidence="2" key="1">
    <citation type="submission" date="2023-03" db="EMBL/GenBank/DDBJ databases">
        <title>Massive genome expansion in bonnet fungi (Mycena s.s.) driven by repeated elements and novel gene families across ecological guilds.</title>
        <authorList>
            <consortium name="Lawrence Berkeley National Laboratory"/>
            <person name="Harder C.B."/>
            <person name="Miyauchi S."/>
            <person name="Viragh M."/>
            <person name="Kuo A."/>
            <person name="Thoen E."/>
            <person name="Andreopoulos B."/>
            <person name="Lu D."/>
            <person name="Skrede I."/>
            <person name="Drula E."/>
            <person name="Henrissat B."/>
            <person name="Morin E."/>
            <person name="Kohler A."/>
            <person name="Barry K."/>
            <person name="LaButti K."/>
            <person name="Morin E."/>
            <person name="Salamov A."/>
            <person name="Lipzen A."/>
            <person name="Mereny Z."/>
            <person name="Hegedus B."/>
            <person name="Baldrian P."/>
            <person name="Stursova M."/>
            <person name="Weitz H."/>
            <person name="Taylor A."/>
            <person name="Grigoriev I.V."/>
            <person name="Nagy L.G."/>
            <person name="Martin F."/>
            <person name="Kauserud H."/>
        </authorList>
    </citation>
    <scope>NUCLEOTIDE SEQUENCE</scope>
    <source>
        <strain evidence="2">CBHHK182m</strain>
    </source>
</reference>
<feature type="compositionally biased region" description="Polar residues" evidence="1">
    <location>
        <begin position="15"/>
        <end position="24"/>
    </location>
</feature>
<evidence type="ECO:0000313" key="2">
    <source>
        <dbReference type="EMBL" id="KAJ7757892.1"/>
    </source>
</evidence>
<dbReference type="PANTHER" id="PTHR33096">
    <property type="entry name" value="CXC2 DOMAIN-CONTAINING PROTEIN"/>
    <property type="match status" value="1"/>
</dbReference>
<gene>
    <name evidence="2" type="ORF">B0H16DRAFT_1457460</name>
</gene>
<name>A0AAD7J600_9AGAR</name>